<evidence type="ECO:0000313" key="2">
    <source>
        <dbReference type="Proteomes" id="UP000235388"/>
    </source>
</evidence>
<sequence>MGIRILKEGLPNDDNADDIDYDNEDHALPIATAAKIKHCSKWAAVAVKQPEGPWDLVDFHKNCYSMTNQLKECLETVTCGKQTKGWPGKDTLQNLKAWGVCFKIEPKAVNLSIKDLCMPTKNINAGKSQDINDKEEEDKDVFDDFGL</sequence>
<proteinExistence type="predicted"/>
<organism evidence="1 2">
    <name type="scientific">Puccinia coronata f. sp. avenae</name>
    <dbReference type="NCBI Taxonomy" id="200324"/>
    <lineage>
        <taxon>Eukaryota</taxon>
        <taxon>Fungi</taxon>
        <taxon>Dikarya</taxon>
        <taxon>Basidiomycota</taxon>
        <taxon>Pucciniomycotina</taxon>
        <taxon>Pucciniomycetes</taxon>
        <taxon>Pucciniales</taxon>
        <taxon>Pucciniaceae</taxon>
        <taxon>Puccinia</taxon>
    </lineage>
</organism>
<protein>
    <submittedName>
        <fullName evidence="1">Uncharacterized protein</fullName>
    </submittedName>
</protein>
<keyword evidence="2" id="KW-1185">Reference proteome</keyword>
<dbReference type="AlphaFoldDB" id="A0A2N5TSQ3"/>
<name>A0A2N5TSQ3_9BASI</name>
<dbReference type="EMBL" id="PGCJ01000442">
    <property type="protein sequence ID" value="PLW28512.1"/>
    <property type="molecule type" value="Genomic_DNA"/>
</dbReference>
<reference evidence="1 2" key="1">
    <citation type="submission" date="2017-11" db="EMBL/GenBank/DDBJ databases">
        <title>De novo assembly and phasing of dikaryotic genomes from two isolates of Puccinia coronata f. sp. avenae, the causal agent of oat crown rust.</title>
        <authorList>
            <person name="Miller M.E."/>
            <person name="Zhang Y."/>
            <person name="Omidvar V."/>
            <person name="Sperschneider J."/>
            <person name="Schwessinger B."/>
            <person name="Raley C."/>
            <person name="Palmer J.M."/>
            <person name="Garnica D."/>
            <person name="Upadhyaya N."/>
            <person name="Rathjen J."/>
            <person name="Taylor J.M."/>
            <person name="Park R.F."/>
            <person name="Dodds P.N."/>
            <person name="Hirsch C.D."/>
            <person name="Kianian S.F."/>
            <person name="Figueroa M."/>
        </authorList>
    </citation>
    <scope>NUCLEOTIDE SEQUENCE [LARGE SCALE GENOMIC DNA]</scope>
    <source>
        <strain evidence="1">12NC29</strain>
    </source>
</reference>
<dbReference type="Proteomes" id="UP000235388">
    <property type="component" value="Unassembled WGS sequence"/>
</dbReference>
<accession>A0A2N5TSQ3</accession>
<comment type="caution">
    <text evidence="1">The sequence shown here is derived from an EMBL/GenBank/DDBJ whole genome shotgun (WGS) entry which is preliminary data.</text>
</comment>
<evidence type="ECO:0000313" key="1">
    <source>
        <dbReference type="EMBL" id="PLW28512.1"/>
    </source>
</evidence>
<gene>
    <name evidence="1" type="ORF">PCANC_25064</name>
</gene>